<evidence type="ECO:0000259" key="1">
    <source>
        <dbReference type="Pfam" id="PF02384"/>
    </source>
</evidence>
<dbReference type="GO" id="GO:0032259">
    <property type="term" value="P:methylation"/>
    <property type="evidence" value="ECO:0007669"/>
    <property type="project" value="UniProtKB-KW"/>
</dbReference>
<comment type="caution">
    <text evidence="2">The sequence shown here is derived from an EMBL/GenBank/DDBJ whole genome shotgun (WGS) entry which is preliminary data.</text>
</comment>
<dbReference type="AlphaFoldDB" id="A0A7K3RH45"/>
<evidence type="ECO:0000313" key="2">
    <source>
        <dbReference type="EMBL" id="NEC01346.1"/>
    </source>
</evidence>
<dbReference type="RefSeq" id="WP_164270024.1">
    <property type="nucleotide sequence ID" value="NZ_JAAGMS010000286.1"/>
</dbReference>
<proteinExistence type="predicted"/>
<dbReference type="PANTHER" id="PTHR42998:SF1">
    <property type="entry name" value="TYPE I RESTRICTION ENZYME HINDI METHYLASE SUBUNIT"/>
    <property type="match status" value="1"/>
</dbReference>
<dbReference type="InterPro" id="IPR003356">
    <property type="entry name" value="DNA_methylase_A-5"/>
</dbReference>
<dbReference type="SUPFAM" id="SSF53335">
    <property type="entry name" value="S-adenosyl-L-methionine-dependent methyltransferases"/>
    <property type="match status" value="1"/>
</dbReference>
<dbReference type="EMBL" id="JAAGMS010000286">
    <property type="protein sequence ID" value="NEC01346.1"/>
    <property type="molecule type" value="Genomic_DNA"/>
</dbReference>
<dbReference type="InterPro" id="IPR029063">
    <property type="entry name" value="SAM-dependent_MTases_sf"/>
</dbReference>
<name>A0A7K3RH45_STRAQ</name>
<gene>
    <name evidence="2" type="ORF">G3I58_25685</name>
</gene>
<dbReference type="PANTHER" id="PTHR42998">
    <property type="entry name" value="TYPE I RESTRICTION ENZYME HINDVIIP M PROTEIN-RELATED"/>
    <property type="match status" value="1"/>
</dbReference>
<dbReference type="GO" id="GO:0003677">
    <property type="term" value="F:DNA binding"/>
    <property type="evidence" value="ECO:0007669"/>
    <property type="project" value="InterPro"/>
</dbReference>
<dbReference type="PRINTS" id="PR00507">
    <property type="entry name" value="N12N6MTFRASE"/>
</dbReference>
<keyword evidence="2" id="KW-0489">Methyltransferase</keyword>
<protein>
    <submittedName>
        <fullName evidence="2">N-6 DNA methylase</fullName>
    </submittedName>
</protein>
<evidence type="ECO:0000313" key="3">
    <source>
        <dbReference type="Proteomes" id="UP000470951"/>
    </source>
</evidence>
<dbReference type="InterPro" id="IPR052916">
    <property type="entry name" value="Type-I_RE_MTase_Subunit"/>
</dbReference>
<dbReference type="Proteomes" id="UP000470951">
    <property type="component" value="Unassembled WGS sequence"/>
</dbReference>
<feature type="domain" description="DNA methylase adenine-specific" evidence="1">
    <location>
        <begin position="117"/>
        <end position="425"/>
    </location>
</feature>
<dbReference type="Pfam" id="PF02384">
    <property type="entry name" value="N6_Mtase"/>
    <property type="match status" value="1"/>
</dbReference>
<sequence>MTAPASYGSSALKGVWRALDALCASVAPEVGHQFAFQVIFLRCWPTPFGAGLARLFGPAEPALSSVWTRLGLDRSVGPGVTGGAQVRRLHREADHALAALIAEVERLEETSGLFDACLDRYSSRFGTGGDYYTPRSLARLMAGLAAPRAGDRVLDPACGSGRLLIAAEQWARKQGHGTGVLSLHGRDIRPEARRAAAMNLMLHGLHHDLGEGAVDSLRTTPVNLLADTVLVNPPLNAKDWQGGELIEDLPWSLGTPPKGNANFAWVQHALNRLSSEGRAVVLLPDSATRSLNTAETHIRRRLVESDLLAGVVALPARLFPHTRTGTTLWLFSKDKRASDRWGRRSRVGETLFVDGRQLGARTRGLARRLTDENIDLICSLFTSWRGISSDEDCNEPRDVSWCRSVRQDDIARRGYDLGPGSYVQTPFAALGPAGADRQHRFAKDALYEHFDHTARISQRLRHVLGTEDGSW</sequence>
<keyword evidence="2" id="KW-0808">Transferase</keyword>
<reference evidence="2 3" key="1">
    <citation type="submission" date="2020-01" db="EMBL/GenBank/DDBJ databases">
        <title>Insect and environment-associated Actinomycetes.</title>
        <authorList>
            <person name="Currrie C."/>
            <person name="Chevrette M."/>
            <person name="Carlson C."/>
            <person name="Stubbendieck R."/>
            <person name="Wendt-Pienkowski E."/>
        </authorList>
    </citation>
    <scope>NUCLEOTIDE SEQUENCE [LARGE SCALE GENOMIC DNA]</scope>
    <source>
        <strain evidence="2 3">SID7903</strain>
    </source>
</reference>
<organism evidence="2 3">
    <name type="scientific">Streptomyces anulatus</name>
    <name type="common">Streptomyces chrysomallus</name>
    <dbReference type="NCBI Taxonomy" id="1892"/>
    <lineage>
        <taxon>Bacteria</taxon>
        <taxon>Bacillati</taxon>
        <taxon>Actinomycetota</taxon>
        <taxon>Actinomycetes</taxon>
        <taxon>Kitasatosporales</taxon>
        <taxon>Streptomycetaceae</taxon>
        <taxon>Streptomyces</taxon>
    </lineage>
</organism>
<dbReference type="GO" id="GO:0008170">
    <property type="term" value="F:N-methyltransferase activity"/>
    <property type="evidence" value="ECO:0007669"/>
    <property type="project" value="InterPro"/>
</dbReference>
<dbReference type="Gene3D" id="3.40.50.150">
    <property type="entry name" value="Vaccinia Virus protein VP39"/>
    <property type="match status" value="1"/>
</dbReference>
<accession>A0A7K3RH45</accession>